<organism evidence="2">
    <name type="scientific">Linum usitatissimum</name>
    <name type="common">Flax</name>
    <name type="synonym">Linum humile</name>
    <dbReference type="NCBI Taxonomy" id="4006"/>
    <lineage>
        <taxon>Eukaryota</taxon>
        <taxon>Viridiplantae</taxon>
        <taxon>Streptophyta</taxon>
        <taxon>Embryophyta</taxon>
        <taxon>Tracheophyta</taxon>
        <taxon>Spermatophyta</taxon>
        <taxon>Magnoliopsida</taxon>
        <taxon>eudicotyledons</taxon>
        <taxon>Gunneridae</taxon>
        <taxon>Pentapetalae</taxon>
        <taxon>rosids</taxon>
        <taxon>fabids</taxon>
        <taxon>Malpighiales</taxon>
        <taxon>Linaceae</taxon>
        <taxon>Linum</taxon>
    </lineage>
</organism>
<feature type="non-terminal residue" evidence="2">
    <location>
        <position position="1"/>
    </location>
</feature>
<evidence type="ECO:0000313" key="2">
    <source>
        <dbReference type="EMBL" id="ADD54614.1"/>
    </source>
</evidence>
<name>D4P885_LINUS</name>
<feature type="non-terminal residue" evidence="2">
    <location>
        <position position="105"/>
    </location>
</feature>
<evidence type="ECO:0000256" key="1">
    <source>
        <dbReference type="SAM" id="MobiDB-lite"/>
    </source>
</evidence>
<dbReference type="PANTHER" id="PTHR35488">
    <property type="entry name" value="OS05G0358900 PROTEIN-RELATED"/>
    <property type="match status" value="1"/>
</dbReference>
<feature type="region of interest" description="Disordered" evidence="1">
    <location>
        <begin position="85"/>
        <end position="105"/>
    </location>
</feature>
<feature type="compositionally biased region" description="Basic and acidic residues" evidence="1">
    <location>
        <begin position="93"/>
        <end position="105"/>
    </location>
</feature>
<protein>
    <submittedName>
        <fullName evidence="2">Uncharacterized protein</fullName>
    </submittedName>
</protein>
<proteinExistence type="evidence at transcript level"/>
<accession>D4P885</accession>
<dbReference type="AlphaFoldDB" id="D4P885"/>
<sequence length="105" mass="12574">VFFWNNDVETCPGGHEDPFTDYGFDPQIHYFQFLEEARNYKPPQAITATNLLLKLHKPIEPSKTKIKKQKWWKNALLFFNLKRAPRRHHHHRSGEEKLEVYKSKA</sequence>
<reference evidence="2" key="1">
    <citation type="submission" date="2010-01" db="EMBL/GenBank/DDBJ databases">
        <title>Identification of genes involved in response of flax plants (Linum usitatissimum) to pathogens. Construction of subtraction library from flax induced by Fusarium oxysporum.</title>
        <authorList>
            <person name="Bortniczuk M."/>
            <person name="Skala J."/>
            <person name="Szopa J."/>
        </authorList>
    </citation>
    <scope>NUCLEOTIDE SEQUENCE</scope>
</reference>
<dbReference type="PANTHER" id="PTHR35488:SF2">
    <property type="entry name" value="OS05G0358900 PROTEIN"/>
    <property type="match status" value="1"/>
</dbReference>
<dbReference type="EMBL" id="GU581044">
    <property type="protein sequence ID" value="ADD54614.1"/>
    <property type="molecule type" value="mRNA"/>
</dbReference>